<feature type="binding site" evidence="10">
    <location>
        <position position="356"/>
    </location>
    <ligand>
        <name>S-adenosyl-L-methionine</name>
        <dbReference type="ChEBI" id="CHEBI:59789"/>
    </ligand>
</feature>
<evidence type="ECO:0000256" key="3">
    <source>
        <dbReference type="ARBA" id="ARBA00022603"/>
    </source>
</evidence>
<dbReference type="InterPro" id="IPR056744">
    <property type="entry name" value="TRM5/TYW2-like_N"/>
</dbReference>
<evidence type="ECO:0000313" key="13">
    <source>
        <dbReference type="Proteomes" id="UP001175227"/>
    </source>
</evidence>
<keyword evidence="8 10" id="KW-0539">Nucleus</keyword>
<dbReference type="Proteomes" id="UP001175227">
    <property type="component" value="Unassembled WGS sequence"/>
</dbReference>
<name>A0AA39PCB1_9AGAR</name>
<keyword evidence="2 10" id="KW-0963">Cytoplasm</keyword>
<comment type="similarity">
    <text evidence="10">Belongs to the TRM5 / TYW2 family.</text>
</comment>
<feature type="binding site" evidence="10">
    <location>
        <position position="225"/>
    </location>
    <ligand>
        <name>S-adenosyl-L-methionine</name>
        <dbReference type="ChEBI" id="CHEBI:59789"/>
    </ligand>
</feature>
<protein>
    <recommendedName>
        <fullName evidence="10">tRNA (guanine(37)-N1)-methyltransferase</fullName>
        <ecNumber evidence="10">2.1.1.228</ecNumber>
    </recommendedName>
    <alternativeName>
        <fullName evidence="10">M1G-methyltransferase</fullName>
    </alternativeName>
    <alternativeName>
        <fullName evidence="10">tRNA [GM37] methyltransferase</fullName>
    </alternativeName>
    <alternativeName>
        <fullName evidence="10">tRNA methyltransferase 5</fullName>
    </alternativeName>
</protein>
<feature type="domain" description="SAM-dependent methyltransferase TRM5/TYW2-type" evidence="11">
    <location>
        <begin position="136"/>
        <end position="444"/>
    </location>
</feature>
<evidence type="ECO:0000313" key="12">
    <source>
        <dbReference type="EMBL" id="KAK0481552.1"/>
    </source>
</evidence>
<evidence type="ECO:0000256" key="7">
    <source>
        <dbReference type="ARBA" id="ARBA00023128"/>
    </source>
</evidence>
<evidence type="ECO:0000259" key="11">
    <source>
        <dbReference type="PROSITE" id="PS51684"/>
    </source>
</evidence>
<evidence type="ECO:0000256" key="9">
    <source>
        <dbReference type="ARBA" id="ARBA00047783"/>
    </source>
</evidence>
<keyword evidence="13" id="KW-1185">Reference proteome</keyword>
<dbReference type="Gene3D" id="3.30.300.110">
    <property type="entry name" value="Met-10+ protein-like domains"/>
    <property type="match status" value="1"/>
</dbReference>
<comment type="subcellular location">
    <subcellularLocation>
        <location evidence="10">Mitochondrion matrix</location>
    </subcellularLocation>
    <subcellularLocation>
        <location evidence="10">Nucleus</location>
    </subcellularLocation>
    <subcellularLocation>
        <location evidence="10">Cytoplasm</location>
    </subcellularLocation>
    <text evidence="10">Predominantly in the mitochondria and in the nucleus.</text>
</comment>
<comment type="subunit">
    <text evidence="10">Monomer.</text>
</comment>
<comment type="function">
    <text evidence="10">Specifically methylates the N1 position of guanosine-37 in various cytoplasmic and mitochondrial tRNAs. Methylation is not dependent on the nature of the nucleoside 5' of the target nucleoside. This is the first step in the biosynthesis of wybutosine (yW), a modified base adjacent to the anticodon of tRNAs and required for accurate decoding.</text>
</comment>
<keyword evidence="6 10" id="KW-0819">tRNA processing</keyword>
<comment type="caution">
    <text evidence="12">The sequence shown here is derived from an EMBL/GenBank/DDBJ whole genome shotgun (WGS) entry which is preliminary data.</text>
</comment>
<comment type="catalytic activity">
    <reaction evidence="9 10">
        <text>guanosine(37) in tRNA + S-adenosyl-L-methionine = N(1)-methylguanosine(37) in tRNA + S-adenosyl-L-homocysteine + H(+)</text>
        <dbReference type="Rhea" id="RHEA:36899"/>
        <dbReference type="Rhea" id="RHEA-COMP:10145"/>
        <dbReference type="Rhea" id="RHEA-COMP:10147"/>
        <dbReference type="ChEBI" id="CHEBI:15378"/>
        <dbReference type="ChEBI" id="CHEBI:57856"/>
        <dbReference type="ChEBI" id="CHEBI:59789"/>
        <dbReference type="ChEBI" id="CHEBI:73542"/>
        <dbReference type="ChEBI" id="CHEBI:74269"/>
        <dbReference type="EC" id="2.1.1.228"/>
    </reaction>
</comment>
<keyword evidence="3 10" id="KW-0489">Methyltransferase</keyword>
<accession>A0AA39PCB1</accession>
<evidence type="ECO:0000256" key="8">
    <source>
        <dbReference type="ARBA" id="ARBA00023242"/>
    </source>
</evidence>
<dbReference type="Pfam" id="PF02475">
    <property type="entry name" value="TRM5-TYW2_MTfase"/>
    <property type="match status" value="1"/>
</dbReference>
<dbReference type="InterPro" id="IPR025792">
    <property type="entry name" value="tRNA_Gua_MeTrfase_euk"/>
</dbReference>
<evidence type="ECO:0000256" key="5">
    <source>
        <dbReference type="ARBA" id="ARBA00022691"/>
    </source>
</evidence>
<evidence type="ECO:0000256" key="2">
    <source>
        <dbReference type="ARBA" id="ARBA00022490"/>
    </source>
</evidence>
<dbReference type="HAMAP" id="MF_03152">
    <property type="entry name" value="TRM5"/>
    <property type="match status" value="1"/>
</dbReference>
<keyword evidence="5 10" id="KW-0949">S-adenosyl-L-methionine</keyword>
<dbReference type="FunFam" id="3.30.300.110:FF:000001">
    <property type="entry name" value="tRNA (guanine(37)-N1)-methyltransferase"/>
    <property type="match status" value="1"/>
</dbReference>
<evidence type="ECO:0000256" key="4">
    <source>
        <dbReference type="ARBA" id="ARBA00022679"/>
    </source>
</evidence>
<keyword evidence="4 10" id="KW-0808">Transferase</keyword>
<dbReference type="GO" id="GO:0070901">
    <property type="term" value="P:mitochondrial tRNA methylation"/>
    <property type="evidence" value="ECO:0007669"/>
    <property type="project" value="TreeGrafter"/>
</dbReference>
<dbReference type="GO" id="GO:0002939">
    <property type="term" value="P:tRNA N1-guanine methylation"/>
    <property type="evidence" value="ECO:0007669"/>
    <property type="project" value="TreeGrafter"/>
</dbReference>
<dbReference type="InterPro" id="IPR056743">
    <property type="entry name" value="TRM5-TYW2-like_MTfase"/>
</dbReference>
<evidence type="ECO:0000256" key="10">
    <source>
        <dbReference type="HAMAP-Rule" id="MF_03152"/>
    </source>
</evidence>
<dbReference type="AlphaFoldDB" id="A0AA39PCB1"/>
<organism evidence="12 13">
    <name type="scientific">Armillaria novae-zelandiae</name>
    <dbReference type="NCBI Taxonomy" id="153914"/>
    <lineage>
        <taxon>Eukaryota</taxon>
        <taxon>Fungi</taxon>
        <taxon>Dikarya</taxon>
        <taxon>Basidiomycota</taxon>
        <taxon>Agaricomycotina</taxon>
        <taxon>Agaricomycetes</taxon>
        <taxon>Agaricomycetidae</taxon>
        <taxon>Agaricales</taxon>
        <taxon>Marasmiineae</taxon>
        <taxon>Physalacriaceae</taxon>
        <taxon>Armillaria</taxon>
    </lineage>
</organism>
<dbReference type="GO" id="GO:0005634">
    <property type="term" value="C:nucleus"/>
    <property type="evidence" value="ECO:0007669"/>
    <property type="project" value="UniProtKB-SubCell"/>
</dbReference>
<feature type="binding site" evidence="10">
    <location>
        <begin position="291"/>
        <end position="292"/>
    </location>
    <ligand>
        <name>S-adenosyl-L-methionine</name>
        <dbReference type="ChEBI" id="CHEBI:59789"/>
    </ligand>
</feature>
<dbReference type="Pfam" id="PF25133">
    <property type="entry name" value="TYW2_N_2"/>
    <property type="match status" value="1"/>
</dbReference>
<comment type="similarity">
    <text evidence="1">Belongs to the class I-like SAM-binding methyltransferase superfamily. TRM5/TYW2 family.</text>
</comment>
<gene>
    <name evidence="10" type="primary">TRM5</name>
    <name evidence="12" type="ORF">IW261DRAFT_1334863</name>
</gene>
<proteinExistence type="inferred from homology"/>
<dbReference type="GO" id="GO:0052906">
    <property type="term" value="F:tRNA (guanine(37)-N1)-methyltransferase activity"/>
    <property type="evidence" value="ECO:0007669"/>
    <property type="project" value="UniProtKB-UniRule"/>
</dbReference>
<dbReference type="InterPro" id="IPR029063">
    <property type="entry name" value="SAM-dependent_MTases_sf"/>
</dbReference>
<dbReference type="Gene3D" id="3.40.50.150">
    <property type="entry name" value="Vaccinia Virus protein VP39"/>
    <property type="match status" value="1"/>
</dbReference>
<feature type="binding site" evidence="10">
    <location>
        <begin position="263"/>
        <end position="264"/>
    </location>
    <ligand>
        <name>S-adenosyl-L-methionine</name>
        <dbReference type="ChEBI" id="CHEBI:59789"/>
    </ligand>
</feature>
<dbReference type="PROSITE" id="PS51684">
    <property type="entry name" value="SAM_MT_TRM5_TYW2"/>
    <property type="match status" value="1"/>
</dbReference>
<evidence type="ECO:0000256" key="1">
    <source>
        <dbReference type="ARBA" id="ARBA00009775"/>
    </source>
</evidence>
<evidence type="ECO:0000256" key="6">
    <source>
        <dbReference type="ARBA" id="ARBA00022694"/>
    </source>
</evidence>
<dbReference type="PANTHER" id="PTHR23245:SF36">
    <property type="entry name" value="TRNA (GUANINE(37)-N1)-METHYLTRANSFERASE"/>
    <property type="match status" value="1"/>
</dbReference>
<dbReference type="InterPro" id="IPR030382">
    <property type="entry name" value="MeTrfase_TRM5/TYW2"/>
</dbReference>
<dbReference type="EMBL" id="JAUEPR010000008">
    <property type="protein sequence ID" value="KAK0481552.1"/>
    <property type="molecule type" value="Genomic_DNA"/>
</dbReference>
<dbReference type="EC" id="2.1.1.228" evidence="10"/>
<sequence>MHSIPPIDTTPPRYHGPLHPLNKNVFRKRIPILALRVPPNKTNNIIKSTTLRRFLVGVPKLSPVVKDPSNPDGDRLVLLRITEQAQLSPEAQEIINHDCIGFANYTVDLDYDYWTATEILAAVLPEELVEGSPVGFAATGHVAHFNLNDEYLPYKYAIGQVFLDKNKQIETVVNKLHEIDTQFRFFRMELLAGRPDYVVTHHESNCRFTFDFSQVYWNSRLHPEHDRIVKLLDPSDILADVFAGVGPFAIPAAKLGCGIFANDLNPNSAKYLSQNVINNNVEDLVRVSCEDGRSFIRDVFVRPIENPFQPYTGPRKSKTLERKLQKQAAKNTSTPQDQSDRVALPLRRTITHLVMNLPDSAISFLDAFRGVLSTPVLIAHYTRMPMIHCHCFTRELEEDRAHVDILKRVEQILGHSVSEDVGIVHVRSVAPGKEMYCISFRLPREGGPERSGGVLGSVSLLV</sequence>
<dbReference type="GO" id="GO:0005759">
    <property type="term" value="C:mitochondrial matrix"/>
    <property type="evidence" value="ECO:0007669"/>
    <property type="project" value="UniProtKB-SubCell"/>
</dbReference>
<reference evidence="12" key="1">
    <citation type="submission" date="2023-06" db="EMBL/GenBank/DDBJ databases">
        <authorList>
            <consortium name="Lawrence Berkeley National Laboratory"/>
            <person name="Ahrendt S."/>
            <person name="Sahu N."/>
            <person name="Indic B."/>
            <person name="Wong-Bajracharya J."/>
            <person name="Merenyi Z."/>
            <person name="Ke H.-M."/>
            <person name="Monk M."/>
            <person name="Kocsube S."/>
            <person name="Drula E."/>
            <person name="Lipzen A."/>
            <person name="Balint B."/>
            <person name="Henrissat B."/>
            <person name="Andreopoulos B."/>
            <person name="Martin F.M."/>
            <person name="Harder C.B."/>
            <person name="Rigling D."/>
            <person name="Ford K.L."/>
            <person name="Foster G.D."/>
            <person name="Pangilinan J."/>
            <person name="Papanicolaou A."/>
            <person name="Barry K."/>
            <person name="LaButti K."/>
            <person name="Viragh M."/>
            <person name="Koriabine M."/>
            <person name="Yan M."/>
            <person name="Riley R."/>
            <person name="Champramary S."/>
            <person name="Plett K.L."/>
            <person name="Tsai I.J."/>
            <person name="Slot J."/>
            <person name="Sipos G."/>
            <person name="Plett J."/>
            <person name="Nagy L.G."/>
            <person name="Grigoriev I.V."/>
        </authorList>
    </citation>
    <scope>NUCLEOTIDE SEQUENCE</scope>
    <source>
        <strain evidence="12">ICMP 16352</strain>
    </source>
</reference>
<keyword evidence="7 10" id="KW-0496">Mitochondrion</keyword>
<dbReference type="PANTHER" id="PTHR23245">
    <property type="entry name" value="TRNA METHYLTRANSFERASE"/>
    <property type="match status" value="1"/>
</dbReference>
<dbReference type="SUPFAM" id="SSF53335">
    <property type="entry name" value="S-adenosyl-L-methionine-dependent methyltransferases"/>
    <property type="match status" value="1"/>
</dbReference>